<dbReference type="AlphaFoldDB" id="A0A1G6Y829"/>
<evidence type="ECO:0000259" key="1">
    <source>
        <dbReference type="Pfam" id="PF12867"/>
    </source>
</evidence>
<protein>
    <submittedName>
        <fullName evidence="2">DinB superfamily protein</fullName>
    </submittedName>
</protein>
<dbReference type="OrthoDB" id="5022306at2"/>
<dbReference type="Pfam" id="PF12867">
    <property type="entry name" value="DinB_2"/>
    <property type="match status" value="1"/>
</dbReference>
<proteinExistence type="predicted"/>
<dbReference type="Gene3D" id="1.20.120.450">
    <property type="entry name" value="dinb family like domain"/>
    <property type="match status" value="1"/>
</dbReference>
<evidence type="ECO:0000313" key="2">
    <source>
        <dbReference type="EMBL" id="SDD85736.1"/>
    </source>
</evidence>
<accession>A0A1G6Y829</accession>
<sequence length="189" mass="20949">MGEVDWTRRLHDQLDWHWQVAARPRLEGLTDEEYHWEPVAGCWGVRARSEGTPPDAPGSGGWTPDIAFPEPVPAPVTTIAWRLAHVVVGIFGIRSVSHLGASFPWGTGYQDWRYAGTAAEALEQLDTTYGAWRDGVAALDQQALATPVGEAEGDFAEHPMAELVLHINREAVHHLAEVALLRDLYLRRS</sequence>
<dbReference type="InterPro" id="IPR024775">
    <property type="entry name" value="DinB-like"/>
</dbReference>
<dbReference type="InterPro" id="IPR034660">
    <property type="entry name" value="DinB/YfiT-like"/>
</dbReference>
<dbReference type="SUPFAM" id="SSF109854">
    <property type="entry name" value="DinB/YfiT-like putative metalloenzymes"/>
    <property type="match status" value="1"/>
</dbReference>
<gene>
    <name evidence="2" type="ORF">SAMN04489747_1908</name>
</gene>
<name>A0A1G6Y829_9ACTN</name>
<keyword evidence="3" id="KW-1185">Reference proteome</keyword>
<dbReference type="RefSeq" id="WP_090596553.1">
    <property type="nucleotide sequence ID" value="NZ_LT629688.1"/>
</dbReference>
<feature type="domain" description="DinB-like" evidence="1">
    <location>
        <begin position="13"/>
        <end position="177"/>
    </location>
</feature>
<reference evidence="2 3" key="1">
    <citation type="submission" date="2016-10" db="EMBL/GenBank/DDBJ databases">
        <authorList>
            <person name="de Groot N.N."/>
        </authorList>
    </citation>
    <scope>NUCLEOTIDE SEQUENCE [LARGE SCALE GENOMIC DNA]</scope>
    <source>
        <strain evidence="2 3">MON 2.2</strain>
    </source>
</reference>
<dbReference type="EMBL" id="LT629688">
    <property type="protein sequence ID" value="SDD85736.1"/>
    <property type="molecule type" value="Genomic_DNA"/>
</dbReference>
<evidence type="ECO:0000313" key="3">
    <source>
        <dbReference type="Proteomes" id="UP000198546"/>
    </source>
</evidence>
<dbReference type="STRING" id="675864.SAMN04489747_1908"/>
<dbReference type="Proteomes" id="UP000198546">
    <property type="component" value="Chromosome i"/>
</dbReference>
<organism evidence="2 3">
    <name type="scientific">Auraticoccus monumenti</name>
    <dbReference type="NCBI Taxonomy" id="675864"/>
    <lineage>
        <taxon>Bacteria</taxon>
        <taxon>Bacillati</taxon>
        <taxon>Actinomycetota</taxon>
        <taxon>Actinomycetes</taxon>
        <taxon>Propionibacteriales</taxon>
        <taxon>Propionibacteriaceae</taxon>
        <taxon>Auraticoccus</taxon>
    </lineage>
</organism>